<protein>
    <submittedName>
        <fullName evidence="1">Uncharacterized protein</fullName>
    </submittedName>
</protein>
<dbReference type="PANTHER" id="PTHR44998">
    <property type="match status" value="1"/>
</dbReference>
<keyword evidence="2" id="KW-1185">Reference proteome</keyword>
<name>G7Q781_9BACT</name>
<dbReference type="InterPro" id="IPR011990">
    <property type="entry name" value="TPR-like_helical_dom_sf"/>
</dbReference>
<dbReference type="GO" id="GO:0006493">
    <property type="term" value="P:protein O-linked glycosylation"/>
    <property type="evidence" value="ECO:0007669"/>
    <property type="project" value="TreeGrafter"/>
</dbReference>
<dbReference type="AlphaFoldDB" id="G7Q781"/>
<dbReference type="EMBL" id="CM001368">
    <property type="protein sequence ID" value="EHJ49038.1"/>
    <property type="molecule type" value="Genomic_DNA"/>
</dbReference>
<evidence type="ECO:0000313" key="1">
    <source>
        <dbReference type="EMBL" id="EHJ49038.1"/>
    </source>
</evidence>
<dbReference type="Pfam" id="PF14559">
    <property type="entry name" value="TPR_19"/>
    <property type="match status" value="1"/>
</dbReference>
<sequence length="271" mass="31107">MEASPAIPKELLGKPGEPFRGVFSTQTQSVIGFGATKRKVKQNIFVFAEEQADGSFKVRSLNKHFIPTGKARTLGKDQLLSEYLPEPDLYMNKVVPMMRQVRETVDAADQHRSQAELMSAEFEYKNALRVDEEHIRATFGLGLTYLDRGELDNANLVCRRIITLEAAFGEEHKHLFNEFGIKMRKHKMYAQALRYYFKAYRLTRQDDHLLYNISRTYYEKGKLRLARKFLDMALAINPGFEEAGGLSRAIEKKAEQEGRFPDLSVRKGFDA</sequence>
<dbReference type="SUPFAM" id="SSF48452">
    <property type="entry name" value="TPR-like"/>
    <property type="match status" value="1"/>
</dbReference>
<organism evidence="1 2">
    <name type="scientific">Solidesulfovibrio carbinoliphilus subsp. oakridgensis</name>
    <dbReference type="NCBI Taxonomy" id="694327"/>
    <lineage>
        <taxon>Bacteria</taxon>
        <taxon>Pseudomonadati</taxon>
        <taxon>Thermodesulfobacteriota</taxon>
        <taxon>Desulfovibrionia</taxon>
        <taxon>Desulfovibrionales</taxon>
        <taxon>Desulfovibrionaceae</taxon>
        <taxon>Solidesulfovibrio</taxon>
    </lineage>
</organism>
<dbReference type="STRING" id="694327.DFW101_3038"/>
<dbReference type="Gene3D" id="1.25.40.10">
    <property type="entry name" value="Tetratricopeptide repeat domain"/>
    <property type="match status" value="2"/>
</dbReference>
<proteinExistence type="predicted"/>
<accession>G7Q781</accession>
<dbReference type="GO" id="GO:0016757">
    <property type="term" value="F:glycosyltransferase activity"/>
    <property type="evidence" value="ECO:0007669"/>
    <property type="project" value="TreeGrafter"/>
</dbReference>
<dbReference type="OrthoDB" id="5469953at2"/>
<dbReference type="eggNOG" id="COG0457">
    <property type="taxonomic scope" value="Bacteria"/>
</dbReference>
<dbReference type="PANTHER" id="PTHR44998:SF1">
    <property type="entry name" value="UDP-N-ACETYLGLUCOSAMINE--PEPTIDE N-ACETYLGLUCOSAMINYLTRANSFERASE 110 KDA SUBUNIT"/>
    <property type="match status" value="1"/>
</dbReference>
<evidence type="ECO:0000313" key="2">
    <source>
        <dbReference type="Proteomes" id="UP000004662"/>
    </source>
</evidence>
<dbReference type="Proteomes" id="UP000004662">
    <property type="component" value="Chromosome"/>
</dbReference>
<dbReference type="RefSeq" id="WP_009182390.1">
    <property type="nucleotide sequence ID" value="NZ_CM001368.1"/>
</dbReference>
<dbReference type="HOGENOM" id="CLU_069326_1_0_7"/>
<gene>
    <name evidence="1" type="ORF">DFW101_3038</name>
</gene>
<reference evidence="2" key="1">
    <citation type="journal article" date="2015" name="Genome Announc.">
        <title>High-Quality Draft Genome Sequence of Desulfovibrio carbinoliphilus FW-101-2B, an Organic Acid-Oxidizing Sulfate-Reducing Bacterium Isolated from Uranium(VI)-Contaminated Groundwater.</title>
        <authorList>
            <person name="Ramsay B.D."/>
            <person name="Hwang C."/>
            <person name="Woo H.L."/>
            <person name="Carroll S.L."/>
            <person name="Lucas S."/>
            <person name="Han J."/>
            <person name="Lapidus A.L."/>
            <person name="Cheng J.F."/>
            <person name="Goodwin L.A."/>
            <person name="Pitluck S."/>
            <person name="Peters L."/>
            <person name="Chertkov O."/>
            <person name="Held B."/>
            <person name="Detter J.C."/>
            <person name="Han C.S."/>
            <person name="Tapia R."/>
            <person name="Land M.L."/>
            <person name="Hauser L.J."/>
            <person name="Kyrpides N.C."/>
            <person name="Ivanova N.N."/>
            <person name="Mikhailova N."/>
            <person name="Pagani I."/>
            <person name="Woyke T."/>
            <person name="Arkin A.P."/>
            <person name="Dehal P."/>
            <person name="Chivian D."/>
            <person name="Criddle C.S."/>
            <person name="Wu W."/>
            <person name="Chakraborty R."/>
            <person name="Hazen T.C."/>
            <person name="Fields M.W."/>
        </authorList>
    </citation>
    <scope>NUCLEOTIDE SEQUENCE [LARGE SCALE GENOMIC DNA]</scope>
    <source>
        <strain evidence="2">FW-101-2B</strain>
    </source>
</reference>